<gene>
    <name evidence="3" type="ORF">BOQ54_07010</name>
</gene>
<proteinExistence type="predicted"/>
<evidence type="ECO:0000256" key="1">
    <source>
        <dbReference type="SAM" id="MobiDB-lite"/>
    </source>
</evidence>
<evidence type="ECO:0000313" key="4">
    <source>
        <dbReference type="Proteomes" id="UP000182703"/>
    </source>
</evidence>
<evidence type="ECO:0000313" key="3">
    <source>
        <dbReference type="EMBL" id="APF37111.1"/>
    </source>
</evidence>
<feature type="signal peptide" evidence="2">
    <location>
        <begin position="1"/>
        <end position="34"/>
    </location>
</feature>
<dbReference type="AlphaFoldDB" id="A0AAC9JQ20"/>
<name>A0AAC9JQ20_9HYPH</name>
<dbReference type="Proteomes" id="UP000182703">
    <property type="component" value="Chromosome"/>
</dbReference>
<feature type="region of interest" description="Disordered" evidence="1">
    <location>
        <begin position="132"/>
        <end position="158"/>
    </location>
</feature>
<reference evidence="3 4" key="1">
    <citation type="submission" date="2016-11" db="EMBL/GenBank/DDBJ databases">
        <title>Complete genome sequence of the aerobically denitrifying bacterium Chelatococcus daeguensis TAD1.</title>
        <authorList>
            <person name="Yang Y."/>
            <person name="Huang S."/>
            <person name="Lin E."/>
        </authorList>
    </citation>
    <scope>NUCLEOTIDE SEQUENCE [LARGE SCALE GENOMIC DNA]</scope>
    <source>
        <strain evidence="3 4">TAD1</strain>
    </source>
</reference>
<keyword evidence="4" id="KW-1185">Reference proteome</keyword>
<evidence type="ECO:0000256" key="2">
    <source>
        <dbReference type="SAM" id="SignalP"/>
    </source>
</evidence>
<sequence>MPTRFARIGVVMSPIVKLPAAAALLVALVLPAQANQFEFKAAPQTDLNRIYRIDRVTGEVGACQYGLKEGTIGVTFCYPAGEGAGPQKPGEYGLVASHHQKEAGVFRVNYRSGEMSVCYVFNDQVVCTPQATSAAPAGGEGGEQPAAGDSGQRGSGAR</sequence>
<keyword evidence="2" id="KW-0732">Signal</keyword>
<dbReference type="EMBL" id="CP018095">
    <property type="protein sequence ID" value="APF37111.1"/>
    <property type="molecule type" value="Genomic_DNA"/>
</dbReference>
<protein>
    <submittedName>
        <fullName evidence="3">Uncharacterized protein</fullName>
    </submittedName>
</protein>
<feature type="chain" id="PRO_5042264786" evidence="2">
    <location>
        <begin position="35"/>
        <end position="158"/>
    </location>
</feature>
<accession>A0AAC9JQ20</accession>
<dbReference type="RefSeq" id="WP_055459024.1">
    <property type="nucleotide sequence ID" value="NZ_CP018095.1"/>
</dbReference>
<dbReference type="KEGG" id="cdq:BOQ54_07010"/>
<organism evidence="3 4">
    <name type="scientific">Chelatococcus daeguensis</name>
    <dbReference type="NCBI Taxonomy" id="444444"/>
    <lineage>
        <taxon>Bacteria</taxon>
        <taxon>Pseudomonadati</taxon>
        <taxon>Pseudomonadota</taxon>
        <taxon>Alphaproteobacteria</taxon>
        <taxon>Hyphomicrobiales</taxon>
        <taxon>Chelatococcaceae</taxon>
        <taxon>Chelatococcus</taxon>
    </lineage>
</organism>